<evidence type="ECO:0000259" key="1">
    <source>
        <dbReference type="Pfam" id="PF01370"/>
    </source>
</evidence>
<dbReference type="AlphaFoldDB" id="A0A6A6NQH3"/>
<dbReference type="Gene3D" id="3.40.50.720">
    <property type="entry name" value="NAD(P)-binding Rossmann-like Domain"/>
    <property type="match status" value="1"/>
</dbReference>
<feature type="domain" description="NAD-dependent epimerase/dehydratase" evidence="1">
    <location>
        <begin position="9"/>
        <end position="85"/>
    </location>
</feature>
<reference evidence="2" key="1">
    <citation type="journal article" date="2020" name="Stud. Mycol.">
        <title>101 Dothideomycetes genomes: a test case for predicting lifestyles and emergence of pathogens.</title>
        <authorList>
            <person name="Haridas S."/>
            <person name="Albert R."/>
            <person name="Binder M."/>
            <person name="Bloem J."/>
            <person name="Labutti K."/>
            <person name="Salamov A."/>
            <person name="Andreopoulos B."/>
            <person name="Baker S."/>
            <person name="Barry K."/>
            <person name="Bills G."/>
            <person name="Bluhm B."/>
            <person name="Cannon C."/>
            <person name="Castanera R."/>
            <person name="Culley D."/>
            <person name="Daum C."/>
            <person name="Ezra D."/>
            <person name="Gonzalez J."/>
            <person name="Henrissat B."/>
            <person name="Kuo A."/>
            <person name="Liang C."/>
            <person name="Lipzen A."/>
            <person name="Lutzoni F."/>
            <person name="Magnuson J."/>
            <person name="Mondo S."/>
            <person name="Nolan M."/>
            <person name="Ohm R."/>
            <person name="Pangilinan J."/>
            <person name="Park H.-J."/>
            <person name="Ramirez L."/>
            <person name="Alfaro M."/>
            <person name="Sun H."/>
            <person name="Tritt A."/>
            <person name="Yoshinaga Y."/>
            <person name="Zwiers L.-H."/>
            <person name="Turgeon B."/>
            <person name="Goodwin S."/>
            <person name="Spatafora J."/>
            <person name="Crous P."/>
            <person name="Grigoriev I."/>
        </authorList>
    </citation>
    <scope>NUCLEOTIDE SEQUENCE</scope>
    <source>
        <strain evidence="2">ATCC 16933</strain>
    </source>
</reference>
<protein>
    <recommendedName>
        <fullName evidence="1">NAD-dependent epimerase/dehydratase domain-containing protein</fullName>
    </recommendedName>
</protein>
<sequence>MTAASKKLVVCGGTGFLGSRICRAGASRGWDVTSLSRSGNPNWSAITSSSTAPSWSIKVDWAKGDMMDPNSYSHHLTGATAVIHSMGILLEADYKGVVQGRESPISGLRRAFSANKKGAATNPLDKDVGQGFPRLRPGEPDAQLTYELMNRDTALALALASSKARVKTFGYVSAVGGAPILPHRYITTKREAEALIAERFPDMRAVFFRPPFLYDNSRAFTLPMAAGAGVAAGINGLLGGIFTSIGGAAVAKPLKADVVADAVVEALEEEGVKGPVEPAEIERLAEKAWRRGML</sequence>
<dbReference type="InterPro" id="IPR001509">
    <property type="entry name" value="Epimerase_deHydtase"/>
</dbReference>
<dbReference type="EMBL" id="MU001693">
    <property type="protein sequence ID" value="KAF2454060.1"/>
    <property type="molecule type" value="Genomic_DNA"/>
</dbReference>
<dbReference type="GO" id="GO:0005739">
    <property type="term" value="C:mitochondrion"/>
    <property type="evidence" value="ECO:0007669"/>
    <property type="project" value="TreeGrafter"/>
</dbReference>
<dbReference type="PANTHER" id="PTHR12126">
    <property type="entry name" value="NADH-UBIQUINONE OXIDOREDUCTASE 39 KDA SUBUNIT-RELATED"/>
    <property type="match status" value="1"/>
</dbReference>
<dbReference type="Proteomes" id="UP000799766">
    <property type="component" value="Unassembled WGS sequence"/>
</dbReference>
<dbReference type="Pfam" id="PF01370">
    <property type="entry name" value="Epimerase"/>
    <property type="match status" value="1"/>
</dbReference>
<accession>A0A6A6NQH3</accession>
<dbReference type="InterPro" id="IPR051207">
    <property type="entry name" value="ComplexI_NDUFA9_subunit"/>
</dbReference>
<dbReference type="OrthoDB" id="276721at2759"/>
<evidence type="ECO:0000313" key="3">
    <source>
        <dbReference type="Proteomes" id="UP000799766"/>
    </source>
</evidence>
<gene>
    <name evidence="2" type="ORF">BDY21DRAFT_326600</name>
</gene>
<dbReference type="InterPro" id="IPR036291">
    <property type="entry name" value="NAD(P)-bd_dom_sf"/>
</dbReference>
<dbReference type="SUPFAM" id="SSF51735">
    <property type="entry name" value="NAD(P)-binding Rossmann-fold domains"/>
    <property type="match status" value="1"/>
</dbReference>
<dbReference type="GO" id="GO:0044877">
    <property type="term" value="F:protein-containing complex binding"/>
    <property type="evidence" value="ECO:0007669"/>
    <property type="project" value="TreeGrafter"/>
</dbReference>
<dbReference type="PANTHER" id="PTHR12126:SF16">
    <property type="entry name" value="MIOREX COMPLEX COMPONENT 2"/>
    <property type="match status" value="1"/>
</dbReference>
<keyword evidence="3" id="KW-1185">Reference proteome</keyword>
<evidence type="ECO:0000313" key="2">
    <source>
        <dbReference type="EMBL" id="KAF2454060.1"/>
    </source>
</evidence>
<proteinExistence type="predicted"/>
<organism evidence="2 3">
    <name type="scientific">Lineolata rhizophorae</name>
    <dbReference type="NCBI Taxonomy" id="578093"/>
    <lineage>
        <taxon>Eukaryota</taxon>
        <taxon>Fungi</taxon>
        <taxon>Dikarya</taxon>
        <taxon>Ascomycota</taxon>
        <taxon>Pezizomycotina</taxon>
        <taxon>Dothideomycetes</taxon>
        <taxon>Dothideomycetes incertae sedis</taxon>
        <taxon>Lineolatales</taxon>
        <taxon>Lineolataceae</taxon>
        <taxon>Lineolata</taxon>
    </lineage>
</organism>
<name>A0A6A6NQH3_9PEZI</name>